<keyword evidence="2" id="KW-0812">Transmembrane</keyword>
<evidence type="ECO:0000313" key="3">
    <source>
        <dbReference type="EMBL" id="GAU22767.1"/>
    </source>
</evidence>
<sequence length="104" mass="12409">MREEREERRDRKEGDYEGDPPKNRREGYYHQIDMEITPFFFTNFPEDAIVDELWSRFVDVYGFQGLFFYCAFVSLVSFAVGMAIKLITVDTRPNSIRFDRENSS</sequence>
<accession>A0A2Z6N0V5</accession>
<feature type="transmembrane region" description="Helical" evidence="2">
    <location>
        <begin position="66"/>
        <end position="87"/>
    </location>
</feature>
<gene>
    <name evidence="3" type="ORF">TSUD_129790</name>
</gene>
<evidence type="ECO:0000256" key="1">
    <source>
        <dbReference type="SAM" id="MobiDB-lite"/>
    </source>
</evidence>
<keyword evidence="2" id="KW-1133">Transmembrane helix</keyword>
<dbReference type="Proteomes" id="UP000242715">
    <property type="component" value="Unassembled WGS sequence"/>
</dbReference>
<keyword evidence="2" id="KW-0472">Membrane</keyword>
<name>A0A2Z6N0V5_TRISU</name>
<protein>
    <submittedName>
        <fullName evidence="3">Uncharacterized protein</fullName>
    </submittedName>
</protein>
<keyword evidence="4" id="KW-1185">Reference proteome</keyword>
<reference evidence="4" key="1">
    <citation type="journal article" date="2017" name="Front. Plant Sci.">
        <title>Climate Clever Clovers: New Paradigm to Reduce the Environmental Footprint of Ruminants by Breeding Low Methanogenic Forages Utilizing Haplotype Variation.</title>
        <authorList>
            <person name="Kaur P."/>
            <person name="Appels R."/>
            <person name="Bayer P.E."/>
            <person name="Keeble-Gagnere G."/>
            <person name="Wang J."/>
            <person name="Hirakawa H."/>
            <person name="Shirasawa K."/>
            <person name="Vercoe P."/>
            <person name="Stefanova K."/>
            <person name="Durmic Z."/>
            <person name="Nichols P."/>
            <person name="Revell C."/>
            <person name="Isobe S.N."/>
            <person name="Edwards D."/>
            <person name="Erskine W."/>
        </authorList>
    </citation>
    <scope>NUCLEOTIDE SEQUENCE [LARGE SCALE GENOMIC DNA]</scope>
    <source>
        <strain evidence="4">cv. Daliak</strain>
    </source>
</reference>
<proteinExistence type="predicted"/>
<dbReference type="EMBL" id="DF973253">
    <property type="protein sequence ID" value="GAU22767.1"/>
    <property type="molecule type" value="Genomic_DNA"/>
</dbReference>
<feature type="region of interest" description="Disordered" evidence="1">
    <location>
        <begin position="1"/>
        <end position="25"/>
    </location>
</feature>
<organism evidence="3 4">
    <name type="scientific">Trifolium subterraneum</name>
    <name type="common">Subterranean clover</name>
    <dbReference type="NCBI Taxonomy" id="3900"/>
    <lineage>
        <taxon>Eukaryota</taxon>
        <taxon>Viridiplantae</taxon>
        <taxon>Streptophyta</taxon>
        <taxon>Embryophyta</taxon>
        <taxon>Tracheophyta</taxon>
        <taxon>Spermatophyta</taxon>
        <taxon>Magnoliopsida</taxon>
        <taxon>eudicotyledons</taxon>
        <taxon>Gunneridae</taxon>
        <taxon>Pentapetalae</taxon>
        <taxon>rosids</taxon>
        <taxon>fabids</taxon>
        <taxon>Fabales</taxon>
        <taxon>Fabaceae</taxon>
        <taxon>Papilionoideae</taxon>
        <taxon>50 kb inversion clade</taxon>
        <taxon>NPAAA clade</taxon>
        <taxon>Hologalegina</taxon>
        <taxon>IRL clade</taxon>
        <taxon>Trifolieae</taxon>
        <taxon>Trifolium</taxon>
    </lineage>
</organism>
<evidence type="ECO:0000256" key="2">
    <source>
        <dbReference type="SAM" id="Phobius"/>
    </source>
</evidence>
<evidence type="ECO:0000313" key="4">
    <source>
        <dbReference type="Proteomes" id="UP000242715"/>
    </source>
</evidence>
<dbReference type="AlphaFoldDB" id="A0A2Z6N0V5"/>